<evidence type="ECO:0000313" key="2">
    <source>
        <dbReference type="EMBL" id="CAG5083778.1"/>
    </source>
</evidence>
<dbReference type="InterPro" id="IPR007569">
    <property type="entry name" value="DUF559"/>
</dbReference>
<dbReference type="PANTHER" id="PTHR38590">
    <property type="entry name" value="BLL0828 PROTEIN"/>
    <property type="match status" value="1"/>
</dbReference>
<dbReference type="EMBL" id="OU015584">
    <property type="protein sequence ID" value="CAG5083778.1"/>
    <property type="molecule type" value="Genomic_DNA"/>
</dbReference>
<dbReference type="InterPro" id="IPR047216">
    <property type="entry name" value="Endonuclease_DUF559_bact"/>
</dbReference>
<reference evidence="2" key="1">
    <citation type="submission" date="2021-04" db="EMBL/GenBank/DDBJ databases">
        <authorList>
            <person name="Rodrigo-Torres L."/>
            <person name="Arahal R. D."/>
            <person name="Lucena T."/>
        </authorList>
    </citation>
    <scope>NUCLEOTIDE SEQUENCE</scope>
    <source>
        <strain evidence="2">AS29M-1</strain>
    </source>
</reference>
<dbReference type="InterPro" id="IPR011335">
    <property type="entry name" value="Restrct_endonuc-II-like"/>
</dbReference>
<evidence type="ECO:0000259" key="1">
    <source>
        <dbReference type="Pfam" id="PF04480"/>
    </source>
</evidence>
<accession>A0A916NHU3</accession>
<keyword evidence="3" id="KW-1185">Reference proteome</keyword>
<dbReference type="Gene3D" id="3.40.960.10">
    <property type="entry name" value="VSR Endonuclease"/>
    <property type="match status" value="1"/>
</dbReference>
<dbReference type="RefSeq" id="WP_258542517.1">
    <property type="nucleotide sequence ID" value="NZ_OU015584.1"/>
</dbReference>
<protein>
    <recommendedName>
        <fullName evidence="1">DUF559 domain-containing protein</fullName>
    </recommendedName>
</protein>
<sequence>MSNDFVNNKSALKELRQRLRNNATPAEEALWKFLKGKQLAGRKFRRQFSIGYYVVDFYCNEEKLAIELDGEPHFTREGQERDKRRTQFLNDQGIKVIRFENEDVFNGVDVVLEQIKSSFNND</sequence>
<name>A0A916NHU3_9FLAO</name>
<evidence type="ECO:0000313" key="3">
    <source>
        <dbReference type="Proteomes" id="UP000683507"/>
    </source>
</evidence>
<gene>
    <name evidence="2" type="ORF">CRYO30217_02286</name>
</gene>
<organism evidence="2 3">
    <name type="scientific">Parvicella tangerina</name>
    <dbReference type="NCBI Taxonomy" id="2829795"/>
    <lineage>
        <taxon>Bacteria</taxon>
        <taxon>Pseudomonadati</taxon>
        <taxon>Bacteroidota</taxon>
        <taxon>Flavobacteriia</taxon>
        <taxon>Flavobacteriales</taxon>
        <taxon>Parvicellaceae</taxon>
        <taxon>Parvicella</taxon>
    </lineage>
</organism>
<dbReference type="AlphaFoldDB" id="A0A916NHU3"/>
<proteinExistence type="predicted"/>
<dbReference type="Proteomes" id="UP000683507">
    <property type="component" value="Chromosome"/>
</dbReference>
<dbReference type="Pfam" id="PF04480">
    <property type="entry name" value="DUF559"/>
    <property type="match status" value="1"/>
</dbReference>
<dbReference type="PANTHER" id="PTHR38590:SF1">
    <property type="entry name" value="BLL0828 PROTEIN"/>
    <property type="match status" value="1"/>
</dbReference>
<dbReference type="KEGG" id="ptan:CRYO30217_02286"/>
<dbReference type="SUPFAM" id="SSF52980">
    <property type="entry name" value="Restriction endonuclease-like"/>
    <property type="match status" value="1"/>
</dbReference>
<feature type="domain" description="DUF559" evidence="1">
    <location>
        <begin position="13"/>
        <end position="117"/>
    </location>
</feature>
<dbReference type="CDD" id="cd01038">
    <property type="entry name" value="Endonuclease_DUF559"/>
    <property type="match status" value="1"/>
</dbReference>